<feature type="transmembrane region" description="Helical" evidence="7">
    <location>
        <begin position="73"/>
        <end position="93"/>
    </location>
</feature>
<dbReference type="RefSeq" id="WP_377718992.1">
    <property type="nucleotide sequence ID" value="NZ_JBHSAM010000023.1"/>
</dbReference>
<comment type="subcellular location">
    <subcellularLocation>
        <location evidence="1">Cell membrane</location>
        <topology evidence="1">Multi-pass membrane protein</topology>
    </subcellularLocation>
</comment>
<dbReference type="InterPro" id="IPR000849">
    <property type="entry name" value="Sugar_P_transporter"/>
</dbReference>
<dbReference type="PANTHER" id="PTHR11662:SF399">
    <property type="entry name" value="FI19708P1-RELATED"/>
    <property type="match status" value="1"/>
</dbReference>
<dbReference type="Gene3D" id="1.20.1250.20">
    <property type="entry name" value="MFS general substrate transporter like domains"/>
    <property type="match status" value="2"/>
</dbReference>
<accession>A0ABV8K2T6</accession>
<protein>
    <submittedName>
        <fullName evidence="9">MFS transporter</fullName>
    </submittedName>
</protein>
<evidence type="ECO:0000313" key="10">
    <source>
        <dbReference type="Proteomes" id="UP001595715"/>
    </source>
</evidence>
<organism evidence="9 10">
    <name type="scientific">Paenibacillus xanthanilyticus</name>
    <dbReference type="NCBI Taxonomy" id="1783531"/>
    <lineage>
        <taxon>Bacteria</taxon>
        <taxon>Bacillati</taxon>
        <taxon>Bacillota</taxon>
        <taxon>Bacilli</taxon>
        <taxon>Bacillales</taxon>
        <taxon>Paenibacillaceae</taxon>
        <taxon>Paenibacillus</taxon>
    </lineage>
</organism>
<feature type="domain" description="Major facilitator superfamily (MFS) profile" evidence="8">
    <location>
        <begin position="8"/>
        <end position="396"/>
    </location>
</feature>
<dbReference type="InterPro" id="IPR011701">
    <property type="entry name" value="MFS"/>
</dbReference>
<dbReference type="InterPro" id="IPR050382">
    <property type="entry name" value="MFS_Na/Anion_cotransporter"/>
</dbReference>
<feature type="transmembrane region" description="Helical" evidence="7">
    <location>
        <begin position="132"/>
        <end position="154"/>
    </location>
</feature>
<dbReference type="PROSITE" id="PS50850">
    <property type="entry name" value="MFS"/>
    <property type="match status" value="1"/>
</dbReference>
<keyword evidence="4 7" id="KW-0812">Transmembrane</keyword>
<feature type="transmembrane region" description="Helical" evidence="7">
    <location>
        <begin position="306"/>
        <end position="327"/>
    </location>
</feature>
<evidence type="ECO:0000313" key="9">
    <source>
        <dbReference type="EMBL" id="MFC4100320.1"/>
    </source>
</evidence>
<keyword evidence="6 7" id="KW-0472">Membrane</keyword>
<evidence type="ECO:0000256" key="7">
    <source>
        <dbReference type="SAM" id="Phobius"/>
    </source>
</evidence>
<gene>
    <name evidence="9" type="ORF">ACFOZ8_11750</name>
</gene>
<feature type="transmembrane region" description="Helical" evidence="7">
    <location>
        <begin position="160"/>
        <end position="180"/>
    </location>
</feature>
<keyword evidence="2" id="KW-0813">Transport</keyword>
<evidence type="ECO:0000256" key="3">
    <source>
        <dbReference type="ARBA" id="ARBA00022475"/>
    </source>
</evidence>
<evidence type="ECO:0000256" key="5">
    <source>
        <dbReference type="ARBA" id="ARBA00022989"/>
    </source>
</evidence>
<feature type="transmembrane region" description="Helical" evidence="7">
    <location>
        <begin position="212"/>
        <end position="234"/>
    </location>
</feature>
<feature type="transmembrane region" description="Helical" evidence="7">
    <location>
        <begin position="281"/>
        <end position="300"/>
    </location>
</feature>
<keyword evidence="5 7" id="KW-1133">Transmembrane helix</keyword>
<dbReference type="EMBL" id="JBHSAM010000023">
    <property type="protein sequence ID" value="MFC4100320.1"/>
    <property type="molecule type" value="Genomic_DNA"/>
</dbReference>
<keyword evidence="3" id="KW-1003">Cell membrane</keyword>
<feature type="transmembrane region" description="Helical" evidence="7">
    <location>
        <begin position="246"/>
        <end position="269"/>
    </location>
</feature>
<reference evidence="10" key="1">
    <citation type="journal article" date="2019" name="Int. J. Syst. Evol. Microbiol.">
        <title>The Global Catalogue of Microorganisms (GCM) 10K type strain sequencing project: providing services to taxonomists for standard genome sequencing and annotation.</title>
        <authorList>
            <consortium name="The Broad Institute Genomics Platform"/>
            <consortium name="The Broad Institute Genome Sequencing Center for Infectious Disease"/>
            <person name="Wu L."/>
            <person name="Ma J."/>
        </authorList>
    </citation>
    <scope>NUCLEOTIDE SEQUENCE [LARGE SCALE GENOMIC DNA]</scope>
    <source>
        <strain evidence="10">IBRC-M 10987</strain>
    </source>
</reference>
<name>A0ABV8K2T6_9BACL</name>
<feature type="transmembrane region" description="Helical" evidence="7">
    <location>
        <begin position="339"/>
        <end position="363"/>
    </location>
</feature>
<dbReference type="PIRSF" id="PIRSF002808">
    <property type="entry name" value="Hexose_phosphate_transp"/>
    <property type="match status" value="1"/>
</dbReference>
<evidence type="ECO:0000256" key="1">
    <source>
        <dbReference type="ARBA" id="ARBA00004651"/>
    </source>
</evidence>
<feature type="transmembrane region" description="Helical" evidence="7">
    <location>
        <begin position="99"/>
        <end position="120"/>
    </location>
</feature>
<dbReference type="CDD" id="cd17319">
    <property type="entry name" value="MFS_ExuT_GudP_like"/>
    <property type="match status" value="1"/>
</dbReference>
<dbReference type="Pfam" id="PF07690">
    <property type="entry name" value="MFS_1"/>
    <property type="match status" value="1"/>
</dbReference>
<dbReference type="Proteomes" id="UP001595715">
    <property type="component" value="Unassembled WGS sequence"/>
</dbReference>
<keyword evidence="10" id="KW-1185">Reference proteome</keyword>
<dbReference type="InterPro" id="IPR036259">
    <property type="entry name" value="MFS_trans_sf"/>
</dbReference>
<evidence type="ECO:0000256" key="2">
    <source>
        <dbReference type="ARBA" id="ARBA00022448"/>
    </source>
</evidence>
<comment type="caution">
    <text evidence="9">The sequence shown here is derived from an EMBL/GenBank/DDBJ whole genome shotgun (WGS) entry which is preliminary data.</text>
</comment>
<feature type="transmembrane region" description="Helical" evidence="7">
    <location>
        <begin position="369"/>
        <end position="390"/>
    </location>
</feature>
<dbReference type="PANTHER" id="PTHR11662">
    <property type="entry name" value="SOLUTE CARRIER FAMILY 17"/>
    <property type="match status" value="1"/>
</dbReference>
<feature type="transmembrane region" description="Helical" evidence="7">
    <location>
        <begin position="37"/>
        <end position="61"/>
    </location>
</feature>
<evidence type="ECO:0000259" key="8">
    <source>
        <dbReference type="PROSITE" id="PS50850"/>
    </source>
</evidence>
<proteinExistence type="predicted"/>
<sequence length="411" mass="44684">MRKQRNRLLALLFLGWSIGNFDRYVINYAIVYMGEDLQLSATATGLVLSSFFLGYAIMQIPGGMLADRWNPRYVMIGTILALSLFTTLTAVAWSLTALLMIRFLFGLGEGSFFPTASKIISVSFPEQERSKALAVILSSAGIMSIITALAAGLLLDSIGWRLLFVGAGVIGILLSAVYYFQLKMTPNAYARQPLENGPKPKMPLKRLLRSPLLWKLFAAYFLLYFINWGLSSWMPTYLKTVRGMDMTAIGVMSIIPGFGAIAGFYASGFIQDKLSVEKSRLVAIGFILLSAVLLPLMYIAPSVALFFAYQTVIVLLLTFVFVLLPSIVLKKSTPEDAGFVTGFVGTGGQLAGFAAPTAIGLFIDGFNGSYWTAFLLMACCAVLGAVAFGMMSFRGAGDSQVEAEAKKEVFL</sequence>
<dbReference type="SUPFAM" id="SSF103473">
    <property type="entry name" value="MFS general substrate transporter"/>
    <property type="match status" value="1"/>
</dbReference>
<evidence type="ECO:0000256" key="6">
    <source>
        <dbReference type="ARBA" id="ARBA00023136"/>
    </source>
</evidence>
<dbReference type="InterPro" id="IPR020846">
    <property type="entry name" value="MFS_dom"/>
</dbReference>
<evidence type="ECO:0000256" key="4">
    <source>
        <dbReference type="ARBA" id="ARBA00022692"/>
    </source>
</evidence>